<keyword evidence="6" id="KW-0137">Centromere</keyword>
<comment type="subcellular location">
    <subcellularLocation>
        <location evidence="2">Chromosome</location>
        <location evidence="2">Centromere</location>
    </subcellularLocation>
    <subcellularLocation>
        <location evidence="1">Nucleus</location>
    </subcellularLocation>
</comment>
<dbReference type="Proteomes" id="UP001488838">
    <property type="component" value="Unassembled WGS sequence"/>
</dbReference>
<dbReference type="PANTHER" id="PTHR34436">
    <property type="entry name" value="CENTROMERE PROTEIN M"/>
    <property type="match status" value="1"/>
</dbReference>
<dbReference type="AlphaFoldDB" id="A0AAW0H990"/>
<accession>A0AAW0H990</accession>
<organism evidence="8 9">
    <name type="scientific">Myodes glareolus</name>
    <name type="common">Bank vole</name>
    <name type="synonym">Clethrionomys glareolus</name>
    <dbReference type="NCBI Taxonomy" id="447135"/>
    <lineage>
        <taxon>Eukaryota</taxon>
        <taxon>Metazoa</taxon>
        <taxon>Chordata</taxon>
        <taxon>Craniata</taxon>
        <taxon>Vertebrata</taxon>
        <taxon>Euteleostomi</taxon>
        <taxon>Mammalia</taxon>
        <taxon>Eutheria</taxon>
        <taxon>Euarchontoglires</taxon>
        <taxon>Glires</taxon>
        <taxon>Rodentia</taxon>
        <taxon>Myomorpha</taxon>
        <taxon>Muroidea</taxon>
        <taxon>Cricetidae</taxon>
        <taxon>Arvicolinae</taxon>
        <taxon>Myodes</taxon>
    </lineage>
</organism>
<name>A0AAW0H990_MYOGA</name>
<dbReference type="GO" id="GO:0005634">
    <property type="term" value="C:nucleus"/>
    <property type="evidence" value="ECO:0007669"/>
    <property type="project" value="UniProtKB-SubCell"/>
</dbReference>
<gene>
    <name evidence="8" type="ORF">U0070_019080</name>
</gene>
<evidence type="ECO:0000256" key="7">
    <source>
        <dbReference type="SAM" id="MobiDB-lite"/>
    </source>
</evidence>
<feature type="region of interest" description="Disordered" evidence="7">
    <location>
        <begin position="63"/>
        <end position="95"/>
    </location>
</feature>
<feature type="region of interest" description="Disordered" evidence="7">
    <location>
        <begin position="1"/>
        <end position="26"/>
    </location>
</feature>
<dbReference type="InterPro" id="IPR020987">
    <property type="entry name" value="Centromere_Cenp-M"/>
</dbReference>
<keyword evidence="9" id="KW-1185">Reference proteome</keyword>
<evidence type="ECO:0000256" key="3">
    <source>
        <dbReference type="ARBA" id="ARBA00016382"/>
    </source>
</evidence>
<reference evidence="8 9" key="1">
    <citation type="journal article" date="2023" name="bioRxiv">
        <title>Conserved and derived expression patterns and positive selection on dental genes reveal complex evolutionary context of ever-growing rodent molars.</title>
        <authorList>
            <person name="Calamari Z.T."/>
            <person name="Song A."/>
            <person name="Cohen E."/>
            <person name="Akter M."/>
            <person name="Roy R.D."/>
            <person name="Hallikas O."/>
            <person name="Christensen M.M."/>
            <person name="Li P."/>
            <person name="Marangoni P."/>
            <person name="Jernvall J."/>
            <person name="Klein O.D."/>
        </authorList>
    </citation>
    <scope>NUCLEOTIDE SEQUENCE [LARGE SCALE GENOMIC DNA]</scope>
    <source>
        <strain evidence="8">V071</strain>
    </source>
</reference>
<dbReference type="InterPro" id="IPR027417">
    <property type="entry name" value="P-loop_NTPase"/>
</dbReference>
<dbReference type="PANTHER" id="PTHR34436:SF1">
    <property type="entry name" value="CENTROMERE PROTEIN M"/>
    <property type="match status" value="1"/>
</dbReference>
<evidence type="ECO:0000256" key="2">
    <source>
        <dbReference type="ARBA" id="ARBA00004584"/>
    </source>
</evidence>
<keyword evidence="4" id="KW-0158">Chromosome</keyword>
<evidence type="ECO:0000256" key="1">
    <source>
        <dbReference type="ARBA" id="ARBA00004123"/>
    </source>
</evidence>
<protein>
    <recommendedName>
        <fullName evidence="3">Centromere protein M</fullName>
    </recommendedName>
</protein>
<evidence type="ECO:0000313" key="9">
    <source>
        <dbReference type="Proteomes" id="UP001488838"/>
    </source>
</evidence>
<evidence type="ECO:0000313" key="8">
    <source>
        <dbReference type="EMBL" id="KAK7799299.1"/>
    </source>
</evidence>
<dbReference type="GO" id="GO:0000775">
    <property type="term" value="C:chromosome, centromeric region"/>
    <property type="evidence" value="ECO:0007669"/>
    <property type="project" value="UniProtKB-SubCell"/>
</dbReference>
<dbReference type="Gene3D" id="3.40.50.300">
    <property type="entry name" value="P-loop containing nucleotide triphosphate hydrolases"/>
    <property type="match status" value="2"/>
</dbReference>
<evidence type="ECO:0000256" key="6">
    <source>
        <dbReference type="ARBA" id="ARBA00023328"/>
    </source>
</evidence>
<keyword evidence="5" id="KW-0539">Nucleus</keyword>
<evidence type="ECO:0000256" key="5">
    <source>
        <dbReference type="ARBA" id="ARBA00023242"/>
    </source>
</evidence>
<comment type="caution">
    <text evidence="8">The sequence shown here is derived from an EMBL/GenBank/DDBJ whole genome shotgun (WGS) entry which is preliminary data.</text>
</comment>
<proteinExistence type="predicted"/>
<evidence type="ECO:0000256" key="4">
    <source>
        <dbReference type="ARBA" id="ARBA00022454"/>
    </source>
</evidence>
<sequence length="310" mass="33170">MDPPPTGGGTPGGLKARRAELGGSATAEMSVLRPMDKLPDLNRATILVRKAPRAGFPQVQARTLPQTTARPSGVGGRTTLGQSERRLTKLNGASTNRRATGSAACFSGRSSSDLGFPRSVGEAERLLGVSLPRFPFEPPLAGCIPSWGFKAPGPPEEPPYLGLYLSGPLLSQLVGTEDALLQQLAESMLKDDCASELRVHLANSLPLPSDANRPRIDLIVFVINLHSKHRVPDVIYPPWTTVCGVTGQDTEQVLGVFIRWTTIRVESCRATMAQRLVRMLQICAGHVPGVSALNLLSLLRSSDSPLSKES</sequence>
<dbReference type="EMBL" id="JBBHLL010000627">
    <property type="protein sequence ID" value="KAK7799299.1"/>
    <property type="molecule type" value="Genomic_DNA"/>
</dbReference>
<dbReference type="Pfam" id="PF11111">
    <property type="entry name" value="CENP-M"/>
    <property type="match status" value="2"/>
</dbReference>